<feature type="compositionally biased region" description="Basic and acidic residues" evidence="1">
    <location>
        <begin position="55"/>
        <end position="91"/>
    </location>
</feature>
<dbReference type="Proteomes" id="UP000593591">
    <property type="component" value="Chromosome"/>
</dbReference>
<evidence type="ECO:0000313" key="5">
    <source>
        <dbReference type="Proteomes" id="UP000593591"/>
    </source>
</evidence>
<feature type="region of interest" description="Disordered" evidence="1">
    <location>
        <begin position="43"/>
        <end position="110"/>
    </location>
</feature>
<dbReference type="AlphaFoldDB" id="A0A840SG91"/>
<evidence type="ECO:0000313" key="2">
    <source>
        <dbReference type="EMBL" id="MBB5218451.1"/>
    </source>
</evidence>
<dbReference type="Proteomes" id="UP000578697">
    <property type="component" value="Unassembled WGS sequence"/>
</dbReference>
<proteinExistence type="predicted"/>
<keyword evidence="4" id="KW-1185">Reference proteome</keyword>
<feature type="compositionally biased region" description="Basic and acidic residues" evidence="1">
    <location>
        <begin position="98"/>
        <end position="110"/>
    </location>
</feature>
<gene>
    <name evidence="3" type="ORF">DYE49_05085</name>
    <name evidence="2" type="ORF">HNP77_000795</name>
</gene>
<name>A0A840SG91_9SPIR</name>
<dbReference type="KEGG" id="trc:DYE49_05085"/>
<reference evidence="2 4" key="2">
    <citation type="submission" date="2020-08" db="EMBL/GenBank/DDBJ databases">
        <title>Genomic Encyclopedia of Type Strains, Phase IV (KMG-IV): sequencing the most valuable type-strain genomes for metagenomic binning, comparative biology and taxonomic classification.</title>
        <authorList>
            <person name="Goeker M."/>
        </authorList>
    </citation>
    <scope>NUCLEOTIDE SEQUENCE [LARGE SCALE GENOMIC DNA]</scope>
    <source>
        <strain evidence="2 4">DSM 103679</strain>
    </source>
</reference>
<evidence type="ECO:0000313" key="4">
    <source>
        <dbReference type="Proteomes" id="UP000578697"/>
    </source>
</evidence>
<reference evidence="3 5" key="1">
    <citation type="submission" date="2018-08" db="EMBL/GenBank/DDBJ databases">
        <title>The first complete genome of Treponema rectale (CHPAT), a commensal spirochete of the bovine rectum.</title>
        <authorList>
            <person name="Staton G.J."/>
            <person name="Clegg S.R."/>
            <person name="Carter S.D."/>
            <person name="Radford A.D."/>
            <person name="Darby A."/>
            <person name="Hall N."/>
            <person name="Birtles R.J."/>
            <person name="Evans N.J."/>
        </authorList>
    </citation>
    <scope>NUCLEOTIDE SEQUENCE [LARGE SCALE GENOMIC DNA]</scope>
    <source>
        <strain evidence="3 5">CHPA</strain>
    </source>
</reference>
<organism evidence="2 4">
    <name type="scientific">Treponema rectale</name>
    <dbReference type="NCBI Taxonomy" id="744512"/>
    <lineage>
        <taxon>Bacteria</taxon>
        <taxon>Pseudomonadati</taxon>
        <taxon>Spirochaetota</taxon>
        <taxon>Spirochaetia</taxon>
        <taxon>Spirochaetales</taxon>
        <taxon>Treponemataceae</taxon>
        <taxon>Treponema</taxon>
    </lineage>
</organism>
<accession>A0A840SG91</accession>
<evidence type="ECO:0000313" key="3">
    <source>
        <dbReference type="EMBL" id="QOS39859.1"/>
    </source>
</evidence>
<dbReference type="EMBL" id="CP031517">
    <property type="protein sequence ID" value="QOS39859.1"/>
    <property type="molecule type" value="Genomic_DNA"/>
</dbReference>
<dbReference type="RefSeq" id="WP_184651870.1">
    <property type="nucleotide sequence ID" value="NZ_JACHFR010000001.1"/>
</dbReference>
<evidence type="ECO:0000256" key="1">
    <source>
        <dbReference type="SAM" id="MobiDB-lite"/>
    </source>
</evidence>
<sequence length="110" mass="12354">MAIQPIDLSTMYSQMDNVARISSGQTHAEAASTYASLERSQQLEMQKSENVNEVNKNEGEGARVKSDGRNSSEDKEESDKKKDDEKQEETSKTTFQLKDPRRGRLIDITG</sequence>
<dbReference type="EMBL" id="JACHFR010000001">
    <property type="protein sequence ID" value="MBB5218451.1"/>
    <property type="molecule type" value="Genomic_DNA"/>
</dbReference>
<protein>
    <submittedName>
        <fullName evidence="2">Uncharacterized protein</fullName>
    </submittedName>
</protein>